<organism evidence="1 2">
    <name type="scientific">Acinetobacter calcoaceticus</name>
    <dbReference type="NCBI Taxonomy" id="471"/>
    <lineage>
        <taxon>Bacteria</taxon>
        <taxon>Pseudomonadati</taxon>
        <taxon>Pseudomonadota</taxon>
        <taxon>Gammaproteobacteria</taxon>
        <taxon>Moraxellales</taxon>
        <taxon>Moraxellaceae</taxon>
        <taxon>Acinetobacter</taxon>
        <taxon>Acinetobacter calcoaceticus/baumannii complex</taxon>
    </lineage>
</organism>
<evidence type="ECO:0000313" key="2">
    <source>
        <dbReference type="Proteomes" id="UP000294963"/>
    </source>
</evidence>
<dbReference type="AlphaFoldDB" id="A0A4R1XY33"/>
<evidence type="ECO:0000313" key="1">
    <source>
        <dbReference type="EMBL" id="TCM67265.1"/>
    </source>
</evidence>
<keyword evidence="2" id="KW-1185">Reference proteome</keyword>
<accession>A0A4R1XY33</accession>
<dbReference type="Proteomes" id="UP000294963">
    <property type="component" value="Unassembled WGS sequence"/>
</dbReference>
<comment type="caution">
    <text evidence="1">The sequence shown here is derived from an EMBL/GenBank/DDBJ whole genome shotgun (WGS) entry which is preliminary data.</text>
</comment>
<name>A0A4R1XY33_ACICA</name>
<sequence length="67" mass="7666">MLSLNAKIARQEPMIFGHSLESQIQGQLKAGFVLVGYHEEMQPYPRFEVEKFLPSFIATRSIKLNTV</sequence>
<protein>
    <submittedName>
        <fullName evidence="1">Uncharacterized protein</fullName>
    </submittedName>
</protein>
<proteinExistence type="predicted"/>
<reference evidence="1 2" key="1">
    <citation type="submission" date="2019-03" db="EMBL/GenBank/DDBJ databases">
        <title>Genomic analyses of the natural microbiome of Caenorhabditis elegans.</title>
        <authorList>
            <person name="Samuel B."/>
        </authorList>
    </citation>
    <scope>NUCLEOTIDE SEQUENCE [LARGE SCALE GENOMIC DNA]</scope>
    <source>
        <strain evidence="1 2">JUb89</strain>
    </source>
</reference>
<dbReference type="EMBL" id="SLVJ01000009">
    <property type="protein sequence ID" value="TCM67265.1"/>
    <property type="molecule type" value="Genomic_DNA"/>
</dbReference>
<gene>
    <name evidence="1" type="ORF">EC844_10934</name>
</gene>